<dbReference type="EMBL" id="JBANAX010000447">
    <property type="protein sequence ID" value="KAL1208567.1"/>
    <property type="molecule type" value="Genomic_DNA"/>
</dbReference>
<feature type="domain" description="Protein kinase" evidence="13">
    <location>
        <begin position="111"/>
        <end position="400"/>
    </location>
</feature>
<dbReference type="EC" id="2.7.11.1" evidence="2"/>
<keyword evidence="9" id="KW-0449">Lipoprotein</keyword>
<evidence type="ECO:0000259" key="13">
    <source>
        <dbReference type="PROSITE" id="PS50011"/>
    </source>
</evidence>
<dbReference type="GO" id="GO:0005886">
    <property type="term" value="C:plasma membrane"/>
    <property type="evidence" value="ECO:0007669"/>
    <property type="project" value="UniProtKB-SubCell"/>
</dbReference>
<dbReference type="Gene3D" id="3.30.200.20">
    <property type="entry name" value="Phosphorylase Kinase, domain 1"/>
    <property type="match status" value="1"/>
</dbReference>
<dbReference type="SMART" id="SM00220">
    <property type="entry name" value="S_TKc"/>
    <property type="match status" value="1"/>
</dbReference>
<sequence>MKGILCCFGKASANNVVQETAQPSEPPQQPQPTEPPQQPQATDSSVRVDDKNAEVNDEAPFGDNAFLNNAWIHNLQIPDSSANVYPSYPRLPADSGAPFAWRQIVNGTQNFRETNFLGRGNFGDVYRCNFPRIDKVGAVKIQKPSNEAGPHEFIAEVTTLRAANHLNVIKLLGTCYTRKNRVLVYEFMPKGSLDQYLFGAKTRQGQVLDWNTRIKIALGVADGLKYLHIKRKTIHGDIKPGNILLDENFVPKLTDFGLAVKLVENEYGVEEQQSVISTNNTIKGTRGFIAPETEQLGLISTMSDVYSFGVFLLVLFTGRKAYDVQRPPATRKIIDWLKPVWNKTRSPSLVVDPALGTKYSKEGLNRLFSFGVKMCIDAQVEQRADMYCMEMLIRQVEAFTVPEVPARHSL</sequence>
<evidence type="ECO:0000313" key="15">
    <source>
        <dbReference type="Proteomes" id="UP001558713"/>
    </source>
</evidence>
<dbReference type="InterPro" id="IPR000719">
    <property type="entry name" value="Prot_kinase_dom"/>
</dbReference>
<evidence type="ECO:0000256" key="8">
    <source>
        <dbReference type="ARBA" id="ARBA00023136"/>
    </source>
</evidence>
<evidence type="ECO:0000256" key="9">
    <source>
        <dbReference type="ARBA" id="ARBA00023288"/>
    </source>
</evidence>
<evidence type="ECO:0000256" key="6">
    <source>
        <dbReference type="ARBA" id="ARBA00022777"/>
    </source>
</evidence>
<accession>A0ABD1API1</accession>
<evidence type="ECO:0000256" key="10">
    <source>
        <dbReference type="ARBA" id="ARBA00047899"/>
    </source>
</evidence>
<proteinExistence type="predicted"/>
<dbReference type="PANTHER" id="PTHR47985">
    <property type="entry name" value="OS07G0668900 PROTEIN"/>
    <property type="match status" value="1"/>
</dbReference>
<dbReference type="FunFam" id="1.10.510.10:FF:001023">
    <property type="entry name" value="Os07g0541700 protein"/>
    <property type="match status" value="1"/>
</dbReference>
<dbReference type="Pfam" id="PF00069">
    <property type="entry name" value="Pkinase"/>
    <property type="match status" value="1"/>
</dbReference>
<comment type="caution">
    <text evidence="14">The sequence shown here is derived from an EMBL/GenBank/DDBJ whole genome shotgun (WGS) entry which is preliminary data.</text>
</comment>
<dbReference type="GO" id="GO:0005524">
    <property type="term" value="F:ATP binding"/>
    <property type="evidence" value="ECO:0007669"/>
    <property type="project" value="UniProtKB-KW"/>
</dbReference>
<keyword evidence="6 14" id="KW-0418">Kinase</keyword>
<feature type="compositionally biased region" description="Pro residues" evidence="12">
    <location>
        <begin position="24"/>
        <end position="38"/>
    </location>
</feature>
<evidence type="ECO:0000256" key="3">
    <source>
        <dbReference type="ARBA" id="ARBA00022527"/>
    </source>
</evidence>
<evidence type="ECO:0000256" key="5">
    <source>
        <dbReference type="ARBA" id="ARBA00022741"/>
    </source>
</evidence>
<gene>
    <name evidence="14" type="ORF">V5N11_008045</name>
</gene>
<keyword evidence="3" id="KW-0723">Serine/threonine-protein kinase</keyword>
<dbReference type="InterPro" id="IPR011009">
    <property type="entry name" value="Kinase-like_dom_sf"/>
</dbReference>
<evidence type="ECO:0000256" key="4">
    <source>
        <dbReference type="ARBA" id="ARBA00022679"/>
    </source>
</evidence>
<comment type="catalytic activity">
    <reaction evidence="11">
        <text>L-seryl-[protein] + ATP = O-phospho-L-seryl-[protein] + ADP + H(+)</text>
        <dbReference type="Rhea" id="RHEA:17989"/>
        <dbReference type="Rhea" id="RHEA-COMP:9863"/>
        <dbReference type="Rhea" id="RHEA-COMP:11604"/>
        <dbReference type="ChEBI" id="CHEBI:15378"/>
        <dbReference type="ChEBI" id="CHEBI:29999"/>
        <dbReference type="ChEBI" id="CHEBI:30616"/>
        <dbReference type="ChEBI" id="CHEBI:83421"/>
        <dbReference type="ChEBI" id="CHEBI:456216"/>
        <dbReference type="EC" id="2.7.11.1"/>
    </reaction>
</comment>
<evidence type="ECO:0000256" key="2">
    <source>
        <dbReference type="ARBA" id="ARBA00012513"/>
    </source>
</evidence>
<dbReference type="PROSITE" id="PS50011">
    <property type="entry name" value="PROTEIN_KINASE_DOM"/>
    <property type="match status" value="1"/>
</dbReference>
<comment type="subcellular location">
    <subcellularLocation>
        <location evidence="1">Cell membrane</location>
        <topology evidence="1">Lipid-anchor</topology>
    </subcellularLocation>
</comment>
<dbReference type="PANTHER" id="PTHR47985:SF4">
    <property type="entry name" value="SERINE_THREONINE-PROTEIN KINASE PBL27"/>
    <property type="match status" value="1"/>
</dbReference>
<keyword evidence="8" id="KW-0472">Membrane</keyword>
<organism evidence="14 15">
    <name type="scientific">Cardamine amara subsp. amara</name>
    <dbReference type="NCBI Taxonomy" id="228776"/>
    <lineage>
        <taxon>Eukaryota</taxon>
        <taxon>Viridiplantae</taxon>
        <taxon>Streptophyta</taxon>
        <taxon>Embryophyta</taxon>
        <taxon>Tracheophyta</taxon>
        <taxon>Spermatophyta</taxon>
        <taxon>Magnoliopsida</taxon>
        <taxon>eudicotyledons</taxon>
        <taxon>Gunneridae</taxon>
        <taxon>Pentapetalae</taxon>
        <taxon>rosids</taxon>
        <taxon>malvids</taxon>
        <taxon>Brassicales</taxon>
        <taxon>Brassicaceae</taxon>
        <taxon>Cardamineae</taxon>
        <taxon>Cardamine</taxon>
    </lineage>
</organism>
<keyword evidence="5" id="KW-0547">Nucleotide-binding</keyword>
<reference evidence="14 15" key="1">
    <citation type="submission" date="2024-04" db="EMBL/GenBank/DDBJ databases">
        <title>Genome assembly C_amara_ONT_v2.</title>
        <authorList>
            <person name="Yant L."/>
            <person name="Moore C."/>
            <person name="Slenker M."/>
        </authorList>
    </citation>
    <scope>NUCLEOTIDE SEQUENCE [LARGE SCALE GENOMIC DNA]</scope>
    <source>
        <tissue evidence="14">Leaf</tissue>
    </source>
</reference>
<evidence type="ECO:0000256" key="7">
    <source>
        <dbReference type="ARBA" id="ARBA00022840"/>
    </source>
</evidence>
<feature type="region of interest" description="Disordered" evidence="12">
    <location>
        <begin position="19"/>
        <end position="48"/>
    </location>
</feature>
<evidence type="ECO:0000256" key="11">
    <source>
        <dbReference type="ARBA" id="ARBA00048679"/>
    </source>
</evidence>
<dbReference type="Gene3D" id="1.10.510.10">
    <property type="entry name" value="Transferase(Phosphotransferase) domain 1"/>
    <property type="match status" value="1"/>
</dbReference>
<evidence type="ECO:0000256" key="12">
    <source>
        <dbReference type="SAM" id="MobiDB-lite"/>
    </source>
</evidence>
<evidence type="ECO:0000256" key="1">
    <source>
        <dbReference type="ARBA" id="ARBA00004193"/>
    </source>
</evidence>
<dbReference type="SUPFAM" id="SSF56112">
    <property type="entry name" value="Protein kinase-like (PK-like)"/>
    <property type="match status" value="1"/>
</dbReference>
<dbReference type="Proteomes" id="UP001558713">
    <property type="component" value="Unassembled WGS sequence"/>
</dbReference>
<dbReference type="AlphaFoldDB" id="A0ABD1API1"/>
<dbReference type="GO" id="GO:0004674">
    <property type="term" value="F:protein serine/threonine kinase activity"/>
    <property type="evidence" value="ECO:0007669"/>
    <property type="project" value="UniProtKB-KW"/>
</dbReference>
<comment type="catalytic activity">
    <reaction evidence="10">
        <text>L-threonyl-[protein] + ATP = O-phospho-L-threonyl-[protein] + ADP + H(+)</text>
        <dbReference type="Rhea" id="RHEA:46608"/>
        <dbReference type="Rhea" id="RHEA-COMP:11060"/>
        <dbReference type="Rhea" id="RHEA-COMP:11605"/>
        <dbReference type="ChEBI" id="CHEBI:15378"/>
        <dbReference type="ChEBI" id="CHEBI:30013"/>
        <dbReference type="ChEBI" id="CHEBI:30616"/>
        <dbReference type="ChEBI" id="CHEBI:61977"/>
        <dbReference type="ChEBI" id="CHEBI:456216"/>
        <dbReference type="EC" id="2.7.11.1"/>
    </reaction>
</comment>
<evidence type="ECO:0000313" key="14">
    <source>
        <dbReference type="EMBL" id="KAL1208567.1"/>
    </source>
</evidence>
<keyword evidence="4" id="KW-0808">Transferase</keyword>
<name>A0ABD1API1_CARAN</name>
<keyword evidence="7" id="KW-0067">ATP-binding</keyword>
<protein>
    <recommendedName>
        <fullName evidence="2">non-specific serine/threonine protein kinase</fullName>
        <ecNumber evidence="2">2.7.11.1</ecNumber>
    </recommendedName>
</protein>
<keyword evidence="15" id="KW-1185">Reference proteome</keyword>